<sequence length="323" mass="36377">MRSNNVNHFFDMEDVAQVLLSMRNQEQSEIIMMDNDLYQLSSQLKGVQTCLTNAIAWNLSDSINQRNKDSLIDAIGQISKSAPDVYNFLVKQIDDGTLVVSGINDPDNNVCGNDVYTINFTLDELFKIILTFTESRDCDSWIISDENVEVIWLNPEKSKSQVSELLHQAILNEASAMAESILKREYCDDGYLFEDTPAMAEFDQGLLKVLNNSLNKPDNTKHEYFLVKTRVVICEDSSIAFSLIAAENADIAQDFAIALESGESNLEWDTNGAAKSCGYPRYDYYNCNPVNVHEINTIKQFHDVYEADLGELVSNGNWAELNS</sequence>
<evidence type="ECO:0000313" key="2">
    <source>
        <dbReference type="Proteomes" id="UP000237466"/>
    </source>
</evidence>
<dbReference type="AlphaFoldDB" id="A0A2S3R2A2"/>
<reference evidence="1 2" key="1">
    <citation type="journal article" date="2018" name="Front. Microbiol.">
        <title>Phylogeny of Vibrio vulnificus from the Analysis of the Core-Genome: Implications for Intra-Species Taxonomy.</title>
        <authorList>
            <person name="Roig F.J."/>
            <person name="Gonzalez-Candelas F."/>
            <person name="Sanjuan E."/>
            <person name="Fouz B."/>
            <person name="Feil E.J."/>
            <person name="Llorens C."/>
            <person name="Baker-Austin C."/>
            <person name="Oliver J.D."/>
            <person name="Danin-Poleg Y."/>
            <person name="Gibas C.J."/>
            <person name="Kashi Y."/>
            <person name="Gulig P.A."/>
            <person name="Morrison S.S."/>
            <person name="Amaro C."/>
        </authorList>
    </citation>
    <scope>NUCLEOTIDE SEQUENCE [LARGE SCALE GENOMIC DNA]</scope>
    <source>
        <strain evidence="1 2">CECT4608</strain>
    </source>
</reference>
<evidence type="ECO:0000313" key="1">
    <source>
        <dbReference type="EMBL" id="POB47239.1"/>
    </source>
</evidence>
<protein>
    <submittedName>
        <fullName evidence="1">Uncharacterized protein</fullName>
    </submittedName>
</protein>
<dbReference type="EMBL" id="PDGH01000101">
    <property type="protein sequence ID" value="POB47239.1"/>
    <property type="molecule type" value="Genomic_DNA"/>
</dbReference>
<proteinExistence type="predicted"/>
<gene>
    <name evidence="1" type="ORF">CRN52_14255</name>
</gene>
<dbReference type="Proteomes" id="UP000237466">
    <property type="component" value="Unassembled WGS sequence"/>
</dbReference>
<accession>A0A2S3R2A2</accession>
<organism evidence="1 2">
    <name type="scientific">Vibrio vulnificus</name>
    <dbReference type="NCBI Taxonomy" id="672"/>
    <lineage>
        <taxon>Bacteria</taxon>
        <taxon>Pseudomonadati</taxon>
        <taxon>Pseudomonadota</taxon>
        <taxon>Gammaproteobacteria</taxon>
        <taxon>Vibrionales</taxon>
        <taxon>Vibrionaceae</taxon>
        <taxon>Vibrio</taxon>
    </lineage>
</organism>
<comment type="caution">
    <text evidence="1">The sequence shown here is derived from an EMBL/GenBank/DDBJ whole genome shotgun (WGS) entry which is preliminary data.</text>
</comment>
<name>A0A2S3R2A2_VIBVL</name>